<dbReference type="SUPFAM" id="SSF52096">
    <property type="entry name" value="ClpP/crotonase"/>
    <property type="match status" value="2"/>
</dbReference>
<dbReference type="InterPro" id="IPR045190">
    <property type="entry name" value="MCCB/AccD1-like"/>
</dbReference>
<feature type="domain" description="CoA carboxyltransferase C-terminal" evidence="10">
    <location>
        <begin position="325"/>
        <end position="570"/>
    </location>
</feature>
<accession>A0A1A9V4S7</accession>
<dbReference type="InterPro" id="IPR029045">
    <property type="entry name" value="ClpP/crotonase-like_dom_sf"/>
</dbReference>
<organism evidence="11 12">
    <name type="scientific">Glossina austeni</name>
    <name type="common">Savannah tsetse fly</name>
    <dbReference type="NCBI Taxonomy" id="7395"/>
    <lineage>
        <taxon>Eukaryota</taxon>
        <taxon>Metazoa</taxon>
        <taxon>Ecdysozoa</taxon>
        <taxon>Arthropoda</taxon>
        <taxon>Hexapoda</taxon>
        <taxon>Insecta</taxon>
        <taxon>Pterygota</taxon>
        <taxon>Neoptera</taxon>
        <taxon>Endopterygota</taxon>
        <taxon>Diptera</taxon>
        <taxon>Brachycera</taxon>
        <taxon>Muscomorpha</taxon>
        <taxon>Hippoboscoidea</taxon>
        <taxon>Glossinidae</taxon>
        <taxon>Glossina</taxon>
    </lineage>
</organism>
<comment type="pathway">
    <text evidence="2">Amino-acid degradation; L-leucine degradation; (S)-3-hydroxy-3-methylglutaryl-CoA from 3-isovaleryl-CoA: step 2/3.</text>
</comment>
<dbReference type="PANTHER" id="PTHR22855:SF13">
    <property type="entry name" value="METHYLCROTONOYL-COA CARBOXYLASE BETA CHAIN, MITOCHONDRIAL"/>
    <property type="match status" value="1"/>
</dbReference>
<dbReference type="UniPathway" id="UPA00363">
    <property type="reaction ID" value="UER00861"/>
</dbReference>
<dbReference type="FunFam" id="3.90.226.10:FF:000007">
    <property type="entry name" value="Methylcrotonoyl-CoA carboxylase subunit beta"/>
    <property type="match status" value="1"/>
</dbReference>
<dbReference type="Proteomes" id="UP000078200">
    <property type="component" value="Unassembled WGS sequence"/>
</dbReference>
<evidence type="ECO:0000259" key="10">
    <source>
        <dbReference type="PROSITE" id="PS50989"/>
    </source>
</evidence>
<feature type="domain" description="CoA carboxyltransferase N-terminal" evidence="9">
    <location>
        <begin position="50"/>
        <end position="307"/>
    </location>
</feature>
<dbReference type="Pfam" id="PF01039">
    <property type="entry name" value="Carboxyl_trans"/>
    <property type="match status" value="1"/>
</dbReference>
<evidence type="ECO:0000256" key="7">
    <source>
        <dbReference type="ARBA" id="ARBA00052347"/>
    </source>
</evidence>
<dbReference type="EC" id="6.4.1.4" evidence="3"/>
<comment type="similarity">
    <text evidence="1">Belongs to the AccD/PCCB family.</text>
</comment>
<name>A0A1A9V4S7_GLOAU</name>
<comment type="catalytic activity">
    <reaction evidence="7">
        <text>3-methylbut-2-enoyl-CoA + hydrogencarbonate + ATP = 3-methyl-(2E)-glutaconyl-CoA + ADP + phosphate + H(+)</text>
        <dbReference type="Rhea" id="RHEA:13589"/>
        <dbReference type="ChEBI" id="CHEBI:15378"/>
        <dbReference type="ChEBI" id="CHEBI:17544"/>
        <dbReference type="ChEBI" id="CHEBI:30616"/>
        <dbReference type="ChEBI" id="CHEBI:43474"/>
        <dbReference type="ChEBI" id="CHEBI:57344"/>
        <dbReference type="ChEBI" id="CHEBI:57346"/>
        <dbReference type="ChEBI" id="CHEBI:456216"/>
        <dbReference type="EC" id="6.4.1.4"/>
    </reaction>
</comment>
<keyword evidence="12" id="KW-1185">Reference proteome</keyword>
<evidence type="ECO:0000256" key="8">
    <source>
        <dbReference type="ARBA" id="ARBA00069234"/>
    </source>
</evidence>
<evidence type="ECO:0000313" key="11">
    <source>
        <dbReference type="EnsemblMetazoa" id="GAUT025922-PA"/>
    </source>
</evidence>
<dbReference type="GO" id="GO:0006552">
    <property type="term" value="P:L-leucine catabolic process"/>
    <property type="evidence" value="ECO:0007669"/>
    <property type="project" value="UniProtKB-UniPathway"/>
</dbReference>
<dbReference type="GO" id="GO:1905202">
    <property type="term" value="C:methylcrotonoyl-CoA carboxylase complex"/>
    <property type="evidence" value="ECO:0007669"/>
    <property type="project" value="TreeGrafter"/>
</dbReference>
<evidence type="ECO:0000256" key="4">
    <source>
        <dbReference type="ARBA" id="ARBA00031109"/>
    </source>
</evidence>
<dbReference type="FunFam" id="3.90.226.10:FF:000004">
    <property type="entry name" value="Methylcrotonoyl-CoA carboxylase beta chain"/>
    <property type="match status" value="1"/>
</dbReference>
<dbReference type="GO" id="GO:0005739">
    <property type="term" value="C:mitochondrion"/>
    <property type="evidence" value="ECO:0007669"/>
    <property type="project" value="TreeGrafter"/>
</dbReference>
<evidence type="ECO:0000256" key="1">
    <source>
        <dbReference type="ARBA" id="ARBA00006102"/>
    </source>
</evidence>
<evidence type="ECO:0000256" key="6">
    <source>
        <dbReference type="ARBA" id="ARBA00031404"/>
    </source>
</evidence>
<dbReference type="InterPro" id="IPR011763">
    <property type="entry name" value="COA_CT_C"/>
</dbReference>
<evidence type="ECO:0000259" key="9">
    <source>
        <dbReference type="PROSITE" id="PS50980"/>
    </source>
</evidence>
<proteinExistence type="inferred from homology"/>
<dbReference type="PANTHER" id="PTHR22855">
    <property type="entry name" value="ACETYL, PROPIONYL, PYRUVATE, AND GLUTACONYL CARBOXYLASE-RELATED"/>
    <property type="match status" value="1"/>
</dbReference>
<dbReference type="PROSITE" id="PS50989">
    <property type="entry name" value="COA_CT_CTER"/>
    <property type="match status" value="1"/>
</dbReference>
<sequence>MLKLRSLLQAKLLNKNWTNNIRLIHVGEADVLSTSVDANSDEFKENASEMSKLITELRGITKQVLSGGGDKAIERHTSRGKLLARERINKLLDNGSAFLELSTLAGYQLYGDEVVNSGGIITGVGRVSGTECLIVANDATVKGGSYYPITVKKHIRAQEVAQENRLPCIYLVDSGGANLPRQAEVFPDKLHFGRIFYNQANMSALGIPQIAVVLGSCTAGGAYVPAMADESIIVKRQGTIFLAGPPLVKAATGEEVSAEDLGGADLHCKTSGVTDHYAVDDEHALFLARQVVSNLNMAATNAYNNHLMYSSKETIKMDQSSEFRPIEEPRYDPKDLYGIVGPNLTRSFDVREVIARLVDGSRFTEFKKLYGDTLVCGFAQLYGHRVGIVGNNGVLFSESALKGAHFIQLCCQRNIPLIFLQNITGFMVGREAEAQGIAKNGAKMVTAVATANVPKFTVIIGGSYGAGNYGMCGRAYSPRFLYMWPNSRISVMGGVQAANVLAQITADQRKRAGREFTEAEANKLKAPIIETFEKEGSPYYSTARLWDDGIIDPADTRQVLGLSLKAALNNPGFGTKFGVFRM</sequence>
<evidence type="ECO:0000256" key="5">
    <source>
        <dbReference type="ARBA" id="ARBA00031237"/>
    </source>
</evidence>
<dbReference type="InterPro" id="IPR034733">
    <property type="entry name" value="AcCoA_carboxyl_beta"/>
</dbReference>
<evidence type="ECO:0000256" key="3">
    <source>
        <dbReference type="ARBA" id="ARBA00026116"/>
    </source>
</evidence>
<dbReference type="PROSITE" id="PS50980">
    <property type="entry name" value="COA_CT_NTER"/>
    <property type="match status" value="1"/>
</dbReference>
<reference evidence="11" key="1">
    <citation type="submission" date="2020-05" db="UniProtKB">
        <authorList>
            <consortium name="EnsemblMetazoa"/>
        </authorList>
    </citation>
    <scope>IDENTIFICATION</scope>
    <source>
        <strain evidence="11">TTRI</strain>
    </source>
</reference>
<evidence type="ECO:0000313" key="12">
    <source>
        <dbReference type="Proteomes" id="UP000078200"/>
    </source>
</evidence>
<dbReference type="Gene3D" id="3.90.226.10">
    <property type="entry name" value="2-enoyl-CoA Hydratase, Chain A, domain 1"/>
    <property type="match status" value="2"/>
</dbReference>
<dbReference type="EnsemblMetazoa" id="GAUT025922-RA">
    <property type="protein sequence ID" value="GAUT025922-PA"/>
    <property type="gene ID" value="GAUT025922"/>
</dbReference>
<dbReference type="AlphaFoldDB" id="A0A1A9V4S7"/>
<dbReference type="GO" id="GO:0004485">
    <property type="term" value="F:methylcrotonoyl-CoA carboxylase activity"/>
    <property type="evidence" value="ECO:0007669"/>
    <property type="project" value="UniProtKB-EC"/>
</dbReference>
<protein>
    <recommendedName>
        <fullName evidence="8">Probable methylcrotonoyl-CoA carboxylase beta chain, mitochondrial</fullName>
        <ecNumber evidence="3">6.4.1.4</ecNumber>
    </recommendedName>
    <alternativeName>
        <fullName evidence="6">3-methylcrotonyl-CoA carboxylase 2</fullName>
    </alternativeName>
    <alternativeName>
        <fullName evidence="4">3-methylcrotonyl-CoA carboxylase non-biotin-containing subunit</fullName>
    </alternativeName>
    <alternativeName>
        <fullName evidence="5">3-methylcrotonyl-CoA:carbon dioxide ligase subunit beta</fullName>
    </alternativeName>
</protein>
<dbReference type="VEuPathDB" id="VectorBase:GAUT025922"/>
<dbReference type="STRING" id="7395.A0A1A9V4S7"/>
<evidence type="ECO:0000256" key="2">
    <source>
        <dbReference type="ARBA" id="ARBA00025711"/>
    </source>
</evidence>
<dbReference type="InterPro" id="IPR011762">
    <property type="entry name" value="COA_CT_N"/>
</dbReference>